<comment type="caution">
    <text evidence="1">The sequence shown here is derived from an EMBL/GenBank/DDBJ whole genome shotgun (WGS) entry which is preliminary data.</text>
</comment>
<dbReference type="EMBL" id="SPHZ02000009">
    <property type="protein sequence ID" value="KAF0900973.1"/>
    <property type="molecule type" value="Genomic_DNA"/>
</dbReference>
<reference evidence="1 2" key="1">
    <citation type="submission" date="2019-11" db="EMBL/GenBank/DDBJ databases">
        <title>Whole genome sequence of Oryza granulata.</title>
        <authorList>
            <person name="Li W."/>
        </authorList>
    </citation>
    <scope>NUCLEOTIDE SEQUENCE [LARGE SCALE GENOMIC DNA]</scope>
    <source>
        <strain evidence="2">cv. Menghai</strain>
        <tissue evidence="1">Leaf</tissue>
    </source>
</reference>
<accession>A0A6G1CK03</accession>
<keyword evidence="2" id="KW-1185">Reference proteome</keyword>
<dbReference type="EMBL" id="SPHZ02000009">
    <property type="protein sequence ID" value="KAF0900972.1"/>
    <property type="molecule type" value="Genomic_DNA"/>
</dbReference>
<dbReference type="EMBL" id="SPHZ02000009">
    <property type="protein sequence ID" value="KAF0900978.1"/>
    <property type="molecule type" value="Genomic_DNA"/>
</dbReference>
<dbReference type="EMBL" id="SPHZ02000009">
    <property type="protein sequence ID" value="KAF0900974.1"/>
    <property type="molecule type" value="Genomic_DNA"/>
</dbReference>
<gene>
    <name evidence="1" type="ORF">E2562_037162</name>
</gene>
<evidence type="ECO:0000313" key="2">
    <source>
        <dbReference type="Proteomes" id="UP000479710"/>
    </source>
</evidence>
<organism evidence="1 2">
    <name type="scientific">Oryza meyeriana var. granulata</name>
    <dbReference type="NCBI Taxonomy" id="110450"/>
    <lineage>
        <taxon>Eukaryota</taxon>
        <taxon>Viridiplantae</taxon>
        <taxon>Streptophyta</taxon>
        <taxon>Embryophyta</taxon>
        <taxon>Tracheophyta</taxon>
        <taxon>Spermatophyta</taxon>
        <taxon>Magnoliopsida</taxon>
        <taxon>Liliopsida</taxon>
        <taxon>Poales</taxon>
        <taxon>Poaceae</taxon>
        <taxon>BOP clade</taxon>
        <taxon>Oryzoideae</taxon>
        <taxon>Oryzeae</taxon>
        <taxon>Oryzinae</taxon>
        <taxon>Oryza</taxon>
        <taxon>Oryza meyeriana</taxon>
    </lineage>
</organism>
<proteinExistence type="predicted"/>
<dbReference type="EMBL" id="SPHZ02000009">
    <property type="protein sequence ID" value="KAF0900977.1"/>
    <property type="molecule type" value="Genomic_DNA"/>
</dbReference>
<dbReference type="EMBL" id="SPHZ02000009">
    <property type="protein sequence ID" value="KAF0900975.1"/>
    <property type="molecule type" value="Genomic_DNA"/>
</dbReference>
<dbReference type="Proteomes" id="UP000479710">
    <property type="component" value="Unassembled WGS sequence"/>
</dbReference>
<name>A0A6G1CK03_9ORYZ</name>
<dbReference type="AlphaFoldDB" id="A0A6G1CK03"/>
<protein>
    <submittedName>
        <fullName evidence="1">Uncharacterized protein</fullName>
    </submittedName>
</protein>
<evidence type="ECO:0000313" key="1">
    <source>
        <dbReference type="EMBL" id="KAF0900975.1"/>
    </source>
</evidence>
<dbReference type="EMBL" id="SPHZ02000009">
    <property type="protein sequence ID" value="KAF0900980.1"/>
    <property type="molecule type" value="Genomic_DNA"/>
</dbReference>
<sequence length="86" mass="9610">MLFFSSRKKNTLNSLIQSGAWLLEKSGLVHLCFQTELCEVTDVTENHQAEKSPSGRHSFSRKMLLVQQRSKGSAVQGTVPEFLSAQ</sequence>
<dbReference type="EMBL" id="SPHZ02000009">
    <property type="protein sequence ID" value="KAF0900979.1"/>
    <property type="molecule type" value="Genomic_DNA"/>
</dbReference>